<dbReference type="PROSITE" id="PS51257">
    <property type="entry name" value="PROKAR_LIPOPROTEIN"/>
    <property type="match status" value="1"/>
</dbReference>
<keyword evidence="1" id="KW-0732">Signal</keyword>
<feature type="signal peptide" evidence="1">
    <location>
        <begin position="1"/>
        <end position="24"/>
    </location>
</feature>
<organism evidence="3 4">
    <name type="scientific">Paraglaciecola algarum</name>
    <dbReference type="NCBI Taxonomy" id="3050085"/>
    <lineage>
        <taxon>Bacteria</taxon>
        <taxon>Pseudomonadati</taxon>
        <taxon>Pseudomonadota</taxon>
        <taxon>Gammaproteobacteria</taxon>
        <taxon>Alteromonadales</taxon>
        <taxon>Alteromonadaceae</taxon>
        <taxon>Paraglaciecola</taxon>
    </lineage>
</organism>
<feature type="domain" description="Lcl C-terminal" evidence="2">
    <location>
        <begin position="413"/>
        <end position="571"/>
    </location>
</feature>
<proteinExistence type="predicted"/>
<evidence type="ECO:0000313" key="4">
    <source>
        <dbReference type="Proteomes" id="UP001521137"/>
    </source>
</evidence>
<name>A0ABS9D9D3_9ALTE</name>
<evidence type="ECO:0000256" key="1">
    <source>
        <dbReference type="SAM" id="SignalP"/>
    </source>
</evidence>
<evidence type="ECO:0000259" key="2">
    <source>
        <dbReference type="Pfam" id="PF07603"/>
    </source>
</evidence>
<protein>
    <submittedName>
        <fullName evidence="3">DUF1566 domain-containing protein</fullName>
    </submittedName>
</protein>
<dbReference type="InterPro" id="IPR011460">
    <property type="entry name" value="Lcl_C"/>
</dbReference>
<dbReference type="Pfam" id="PF22352">
    <property type="entry name" value="K319L-like_PKD"/>
    <property type="match status" value="1"/>
</dbReference>
<sequence length="574" mass="61833">MKIIKNTFPSTFTILGLFSLLIVACSGGSLESDTDQVQDKVLVNAGPDKTVNEESVITLNAQASGQSSSLTYRWTVTPNLTITHADTSNGVATAIAPTTSESLVYTFTAVVIDADGNRGTDQVVYTVAPINTLPIAVISVPQFTGLAINQFPAGETIILDASRSLDPDATANTVPIAGYSWQQIAGEPVLSGISTQGDNLLFTTPILIDENTITIALTVTDQEGAEHTESVDLLIQSASQTLPKVKAGVDHEVFSGESINLYGQASTNVSSSNPLSSLWLNDSDTSPVISNDTSLQTYAIAPQVLQEEQITFTLQVRDLLGNQVEDNLTVTVKPLPLQPINDTGVYQQASNTQVLTNRSHVGDYPGQDGQRGQDVIHANNMSAKAGRGEQGFDFTKLDDVGDEVDDPSQDWSCVRDNITGLIWEVKSAAISANLYSNDHTYTWYQDANNGEFDGDVSGTVASCGLALCNTTEYVAEVNTQGLCNFRDWRLPTHEELLSIVHFGQQTAPLIDQTYFPYTTDMLTPPVWYWTQDSSADGIATNGAHNAWAIDFATGNDNFLNKFTAANIRLVRAGR</sequence>
<accession>A0ABS9D9D3</accession>
<dbReference type="EMBL" id="JAKGAS010000004">
    <property type="protein sequence ID" value="MCF2948266.1"/>
    <property type="molecule type" value="Genomic_DNA"/>
</dbReference>
<gene>
    <name evidence="3" type="ORF">L0668_09130</name>
</gene>
<keyword evidence="4" id="KW-1185">Reference proteome</keyword>
<evidence type="ECO:0000313" key="3">
    <source>
        <dbReference type="EMBL" id="MCF2948266.1"/>
    </source>
</evidence>
<comment type="caution">
    <text evidence="3">The sequence shown here is derived from an EMBL/GenBank/DDBJ whole genome shotgun (WGS) entry which is preliminary data.</text>
</comment>
<dbReference type="InterPro" id="IPR013783">
    <property type="entry name" value="Ig-like_fold"/>
</dbReference>
<dbReference type="Pfam" id="PF07603">
    <property type="entry name" value="Lcl_C"/>
    <property type="match status" value="1"/>
</dbReference>
<dbReference type="Gene3D" id="2.60.40.10">
    <property type="entry name" value="Immunoglobulins"/>
    <property type="match status" value="3"/>
</dbReference>
<feature type="chain" id="PRO_5045797806" evidence="1">
    <location>
        <begin position="25"/>
        <end position="574"/>
    </location>
</feature>
<dbReference type="Proteomes" id="UP001521137">
    <property type="component" value="Unassembled WGS sequence"/>
</dbReference>
<reference evidence="3 4" key="1">
    <citation type="submission" date="2022-01" db="EMBL/GenBank/DDBJ databases">
        <title>Paraglaciecola sp. G1-23.</title>
        <authorList>
            <person name="Jin M.S."/>
            <person name="Han D.M."/>
            <person name="Kim H.M."/>
            <person name="Jeon C.O."/>
        </authorList>
    </citation>
    <scope>NUCLEOTIDE SEQUENCE [LARGE SCALE GENOMIC DNA]</scope>
    <source>
        <strain evidence="3 4">G1-23</strain>
    </source>
</reference>